<keyword evidence="5" id="KW-0106">Calcium</keyword>
<dbReference type="EMBL" id="UARG01000017">
    <property type="protein sequence ID" value="SQA79120.1"/>
    <property type="molecule type" value="Genomic_DNA"/>
</dbReference>
<reference evidence="12" key="2">
    <citation type="submission" date="2022-10" db="EMBL/GenBank/DDBJ databases">
        <title>Complete genome sequence of Capnocytophaga ochracea KCOM 2812 isolated from actinomycosis lesion.</title>
        <authorList>
            <person name="Kook J.-K."/>
            <person name="Park S.-N."/>
            <person name="Lim Y.K."/>
        </authorList>
    </citation>
    <scope>NUCLEOTIDE SEQUENCE</scope>
    <source>
        <strain evidence="12">KCOM 28121</strain>
    </source>
</reference>
<dbReference type="CDD" id="cd09019">
    <property type="entry name" value="galactose_mutarotase_like"/>
    <property type="match status" value="1"/>
</dbReference>
<evidence type="ECO:0000256" key="2">
    <source>
        <dbReference type="ARBA" id="ARBA00005028"/>
    </source>
</evidence>
<comment type="similarity">
    <text evidence="3 8">Belongs to the aldose epimerase family.</text>
</comment>
<evidence type="ECO:0000256" key="7">
    <source>
        <dbReference type="ARBA" id="ARBA00023277"/>
    </source>
</evidence>
<evidence type="ECO:0000256" key="8">
    <source>
        <dbReference type="PIRNR" id="PIRNR005096"/>
    </source>
</evidence>
<dbReference type="InterPro" id="IPR008183">
    <property type="entry name" value="Aldose_1/G6P_1-epimerase"/>
</dbReference>
<dbReference type="AlphaFoldDB" id="A0A2X2TRE8"/>
<dbReference type="NCBIfam" id="NF008277">
    <property type="entry name" value="PRK11055.1"/>
    <property type="match status" value="1"/>
</dbReference>
<feature type="active site" description="Proton donor" evidence="9">
    <location>
        <position position="178"/>
    </location>
</feature>
<comment type="subunit">
    <text evidence="4">Monomer.</text>
</comment>
<dbReference type="InterPro" id="IPR011013">
    <property type="entry name" value="Gal_mutarotase_sf_dom"/>
</dbReference>
<reference evidence="11 13" key="1">
    <citation type="submission" date="2018-06" db="EMBL/GenBank/DDBJ databases">
        <authorList>
            <consortium name="Pathogen Informatics"/>
            <person name="Doyle S."/>
        </authorList>
    </citation>
    <scope>NUCLEOTIDE SEQUENCE [LARGE SCALE GENOMIC DNA]</scope>
    <source>
        <strain evidence="11 13">NCTC11546</strain>
    </source>
</reference>
<dbReference type="GO" id="GO:0006006">
    <property type="term" value="P:glucose metabolic process"/>
    <property type="evidence" value="ECO:0007669"/>
    <property type="project" value="TreeGrafter"/>
</dbReference>
<organism evidence="11 13">
    <name type="scientific">Capnocytophaga ochracea</name>
    <dbReference type="NCBI Taxonomy" id="1018"/>
    <lineage>
        <taxon>Bacteria</taxon>
        <taxon>Pseudomonadati</taxon>
        <taxon>Bacteroidota</taxon>
        <taxon>Flavobacteriia</taxon>
        <taxon>Flavobacteriales</taxon>
        <taxon>Flavobacteriaceae</taxon>
        <taxon>Capnocytophaga</taxon>
    </lineage>
</organism>
<dbReference type="InterPro" id="IPR014718">
    <property type="entry name" value="GH-type_carb-bd"/>
</dbReference>
<evidence type="ECO:0000256" key="1">
    <source>
        <dbReference type="ARBA" id="ARBA00001913"/>
    </source>
</evidence>
<dbReference type="EC" id="5.1.3.3" evidence="8"/>
<protein>
    <recommendedName>
        <fullName evidence="8">Aldose 1-epimerase</fullName>
        <ecNumber evidence="8">5.1.3.3</ecNumber>
    </recommendedName>
</protein>
<proteinExistence type="inferred from homology"/>
<gene>
    <name evidence="11" type="primary">galM</name>
    <name evidence="11" type="ORF">NCTC11546_02374</name>
    <name evidence="12" type="ORF">OL231_00470</name>
</gene>
<evidence type="ECO:0000256" key="5">
    <source>
        <dbReference type="ARBA" id="ARBA00022837"/>
    </source>
</evidence>
<dbReference type="PIRSF" id="PIRSF005096">
    <property type="entry name" value="GALM"/>
    <property type="match status" value="1"/>
</dbReference>
<dbReference type="InterPro" id="IPR015443">
    <property type="entry name" value="Aldose_1-epimerase"/>
</dbReference>
<evidence type="ECO:0000313" key="13">
    <source>
        <dbReference type="Proteomes" id="UP000249891"/>
    </source>
</evidence>
<dbReference type="PANTHER" id="PTHR10091:SF0">
    <property type="entry name" value="GALACTOSE MUTAROTASE"/>
    <property type="match status" value="1"/>
</dbReference>
<comment type="pathway">
    <text evidence="2 8">Carbohydrate metabolism; hexose metabolism.</text>
</comment>
<comment type="catalytic activity">
    <reaction evidence="8">
        <text>alpha-D-glucose = beta-D-glucose</text>
        <dbReference type="Rhea" id="RHEA:10264"/>
        <dbReference type="ChEBI" id="CHEBI:15903"/>
        <dbReference type="ChEBI" id="CHEBI:17925"/>
        <dbReference type="EC" id="5.1.3.3"/>
    </reaction>
</comment>
<evidence type="ECO:0000256" key="3">
    <source>
        <dbReference type="ARBA" id="ARBA00006206"/>
    </source>
</evidence>
<dbReference type="UniPathway" id="UPA00242"/>
<evidence type="ECO:0000256" key="4">
    <source>
        <dbReference type="ARBA" id="ARBA00011245"/>
    </source>
</evidence>
<sequence length="335" mass="37692">MKKEYHKEKLQTIVLSNKGGMEVTVLNFGGVISSIKVPVKGKKVECVLGFDTFEEYVSEAYRKEYPYLGAIIGRNAGRIKYGKAIIDGKEIQLNCNLGENQIHGGSVGFDSVFWDVVAVNRGEDNSSVTLQYVSKDGEEGYPGEVTVRVTYTLTSDNRLRIDYHGITDAPTILNLTQHTYFNLNESNTDVLNNTLQIKADKYVPLEEGFFTPTGERPPVAGTRLDYRKGQKVYAHTDNSFVREIAPEEVMATLTNGEGSLAMEVRTNHPVLHIYAGYYLPELQPPHRKTIGQSRGICFEAQGYADATKHPQFNNVVLRPKEEYNFFTEFKFIHLS</sequence>
<evidence type="ECO:0000256" key="9">
    <source>
        <dbReference type="PIRSR" id="PIRSR005096-1"/>
    </source>
</evidence>
<name>A0A2X2TRE8_CAPOC</name>
<dbReference type="InterPro" id="IPR047215">
    <property type="entry name" value="Galactose_mutarotase-like"/>
</dbReference>
<dbReference type="Pfam" id="PF01263">
    <property type="entry name" value="Aldose_epim"/>
    <property type="match status" value="1"/>
</dbReference>
<dbReference type="GO" id="GO:0004034">
    <property type="term" value="F:aldose 1-epimerase activity"/>
    <property type="evidence" value="ECO:0007669"/>
    <property type="project" value="UniProtKB-EC"/>
</dbReference>
<evidence type="ECO:0000256" key="10">
    <source>
        <dbReference type="PIRSR" id="PIRSR005096-3"/>
    </source>
</evidence>
<dbReference type="GO" id="GO:0030246">
    <property type="term" value="F:carbohydrate binding"/>
    <property type="evidence" value="ECO:0007669"/>
    <property type="project" value="InterPro"/>
</dbReference>
<dbReference type="PANTHER" id="PTHR10091">
    <property type="entry name" value="ALDOSE-1-EPIMERASE"/>
    <property type="match status" value="1"/>
</dbReference>
<dbReference type="Gene3D" id="2.70.98.10">
    <property type="match status" value="1"/>
</dbReference>
<dbReference type="EMBL" id="CP110230">
    <property type="protein sequence ID" value="UZD41039.1"/>
    <property type="molecule type" value="Genomic_DNA"/>
</dbReference>
<keyword evidence="7 8" id="KW-0119">Carbohydrate metabolism</keyword>
<accession>A0A2X2TRE8</accession>
<evidence type="ECO:0000256" key="6">
    <source>
        <dbReference type="ARBA" id="ARBA00023235"/>
    </source>
</evidence>
<dbReference type="RefSeq" id="WP_128092006.1">
    <property type="nucleotide sequence ID" value="NZ_CP110230.1"/>
</dbReference>
<evidence type="ECO:0000313" key="11">
    <source>
        <dbReference type="EMBL" id="SQA79120.1"/>
    </source>
</evidence>
<dbReference type="Proteomes" id="UP000249891">
    <property type="component" value="Unassembled WGS sequence"/>
</dbReference>
<dbReference type="Proteomes" id="UP001163262">
    <property type="component" value="Chromosome"/>
</dbReference>
<evidence type="ECO:0000313" key="12">
    <source>
        <dbReference type="EMBL" id="UZD41039.1"/>
    </source>
</evidence>
<keyword evidence="6 8" id="KW-0413">Isomerase</keyword>
<dbReference type="GO" id="GO:0033499">
    <property type="term" value="P:galactose catabolic process via UDP-galactose, Leloir pathway"/>
    <property type="evidence" value="ECO:0007669"/>
    <property type="project" value="TreeGrafter"/>
</dbReference>
<feature type="active site" description="Proton acceptor" evidence="9">
    <location>
        <position position="299"/>
    </location>
</feature>
<dbReference type="SUPFAM" id="SSF74650">
    <property type="entry name" value="Galactose mutarotase-like"/>
    <property type="match status" value="1"/>
</dbReference>
<comment type="cofactor">
    <cofactor evidence="1">
        <name>Ca(2+)</name>
        <dbReference type="ChEBI" id="CHEBI:29108"/>
    </cofactor>
</comment>
<feature type="binding site" evidence="10">
    <location>
        <begin position="178"/>
        <end position="180"/>
    </location>
    <ligand>
        <name>beta-D-galactose</name>
        <dbReference type="ChEBI" id="CHEBI:27667"/>
    </ligand>
</feature>